<keyword evidence="6 7" id="KW-0472">Membrane</keyword>
<evidence type="ECO:0000313" key="9">
    <source>
        <dbReference type="EMBL" id="VGO20491.1"/>
    </source>
</evidence>
<gene>
    <name evidence="9" type="primary">cstA_1</name>
    <name evidence="9" type="ORF">SCARR_02554</name>
</gene>
<feature type="transmembrane region" description="Helical" evidence="7">
    <location>
        <begin position="129"/>
        <end position="148"/>
    </location>
</feature>
<feature type="transmembrane region" description="Helical" evidence="7">
    <location>
        <begin position="450"/>
        <end position="472"/>
    </location>
</feature>
<evidence type="ECO:0000259" key="8">
    <source>
        <dbReference type="Pfam" id="PF02554"/>
    </source>
</evidence>
<dbReference type="AlphaFoldDB" id="A0A6C2UMI9"/>
<evidence type="ECO:0000256" key="2">
    <source>
        <dbReference type="ARBA" id="ARBA00007755"/>
    </source>
</evidence>
<dbReference type="Pfam" id="PF02554">
    <property type="entry name" value="CstA"/>
    <property type="match status" value="3"/>
</dbReference>
<feature type="domain" description="CstA N-terminal" evidence="8">
    <location>
        <begin position="325"/>
        <end position="438"/>
    </location>
</feature>
<feature type="transmembrane region" description="Helical" evidence="7">
    <location>
        <begin position="80"/>
        <end position="98"/>
    </location>
</feature>
<dbReference type="Proteomes" id="UP000346198">
    <property type="component" value="Unassembled WGS sequence"/>
</dbReference>
<keyword evidence="3" id="KW-1003">Cell membrane</keyword>
<feature type="domain" description="CstA N-terminal" evidence="8">
    <location>
        <begin position="166"/>
        <end position="322"/>
    </location>
</feature>
<keyword evidence="10" id="KW-1185">Reference proteome</keyword>
<reference evidence="9 10" key="1">
    <citation type="submission" date="2019-04" db="EMBL/GenBank/DDBJ databases">
        <authorList>
            <person name="Van Vliet M D."/>
        </authorList>
    </citation>
    <scope>NUCLEOTIDE SEQUENCE [LARGE SCALE GENOMIC DNA]</scope>
    <source>
        <strain evidence="9 10">F21</strain>
    </source>
</reference>
<dbReference type="RefSeq" id="WP_136061899.1">
    <property type="nucleotide sequence ID" value="NZ_CAAHFH010000001.1"/>
</dbReference>
<comment type="subcellular location">
    <subcellularLocation>
        <location evidence="1">Cell membrane</location>
        <topology evidence="1">Multi-pass membrane protein</topology>
    </subcellularLocation>
</comment>
<feature type="transmembrane region" description="Helical" evidence="7">
    <location>
        <begin position="233"/>
        <end position="254"/>
    </location>
</feature>
<protein>
    <submittedName>
        <fullName evidence="9">Carbon starvation protein A</fullName>
    </submittedName>
</protein>
<feature type="transmembrane region" description="Helical" evidence="7">
    <location>
        <begin position="372"/>
        <end position="391"/>
    </location>
</feature>
<feature type="transmembrane region" description="Helical" evidence="7">
    <location>
        <begin position="425"/>
        <end position="444"/>
    </location>
</feature>
<feature type="transmembrane region" description="Helical" evidence="7">
    <location>
        <begin position="192"/>
        <end position="213"/>
    </location>
</feature>
<organism evidence="9 10">
    <name type="scientific">Pontiella sulfatireligans</name>
    <dbReference type="NCBI Taxonomy" id="2750658"/>
    <lineage>
        <taxon>Bacteria</taxon>
        <taxon>Pseudomonadati</taxon>
        <taxon>Kiritimatiellota</taxon>
        <taxon>Kiritimatiellia</taxon>
        <taxon>Kiritimatiellales</taxon>
        <taxon>Pontiellaceae</taxon>
        <taxon>Pontiella</taxon>
    </lineage>
</organism>
<feature type="transmembrane region" description="Helical" evidence="7">
    <location>
        <begin position="330"/>
        <end position="351"/>
    </location>
</feature>
<keyword evidence="4 7" id="KW-0812">Transmembrane</keyword>
<feature type="transmembrane region" description="Helical" evidence="7">
    <location>
        <begin position="275"/>
        <end position="298"/>
    </location>
</feature>
<dbReference type="EMBL" id="CAAHFH010000001">
    <property type="protein sequence ID" value="VGO20491.1"/>
    <property type="molecule type" value="Genomic_DNA"/>
</dbReference>
<feature type="transmembrane region" description="Helical" evidence="7">
    <location>
        <begin position="53"/>
        <end position="74"/>
    </location>
</feature>
<evidence type="ECO:0000256" key="4">
    <source>
        <dbReference type="ARBA" id="ARBA00022692"/>
    </source>
</evidence>
<evidence type="ECO:0000256" key="6">
    <source>
        <dbReference type="ARBA" id="ARBA00023136"/>
    </source>
</evidence>
<evidence type="ECO:0000313" key="10">
    <source>
        <dbReference type="Proteomes" id="UP000346198"/>
    </source>
</evidence>
<dbReference type="PANTHER" id="PTHR30252:SF4">
    <property type="entry name" value="CARBON STARVATION"/>
    <property type="match status" value="1"/>
</dbReference>
<dbReference type="InterPro" id="IPR051605">
    <property type="entry name" value="CstA"/>
</dbReference>
<evidence type="ECO:0000256" key="1">
    <source>
        <dbReference type="ARBA" id="ARBA00004651"/>
    </source>
</evidence>
<dbReference type="PANTHER" id="PTHR30252">
    <property type="entry name" value="INNER MEMBRANE PEPTIDE TRANSPORTER"/>
    <property type="match status" value="1"/>
</dbReference>
<dbReference type="GO" id="GO:0005886">
    <property type="term" value="C:plasma membrane"/>
    <property type="evidence" value="ECO:0007669"/>
    <property type="project" value="UniProtKB-SubCell"/>
</dbReference>
<dbReference type="GO" id="GO:0009267">
    <property type="term" value="P:cellular response to starvation"/>
    <property type="evidence" value="ECO:0007669"/>
    <property type="project" value="InterPro"/>
</dbReference>
<feature type="domain" description="CstA N-terminal" evidence="8">
    <location>
        <begin position="3"/>
        <end position="144"/>
    </location>
</feature>
<sequence>MTTFIISLIALVVGYFTYGRFIEKTFGIDEAAETPATRLNDGVDFMPMPAWRIYMIQFLNIAGLGPIFGAIMGALYGPVAFIWIVFGCIFAGAVHDYFSGMLSIRHDGESIPEVVGHYLGNGFKQFMRAFSVILLLLVGVVFILGPAKIITGMTGEFITWGAFETNDFWLLIIFGYYIAATVLPIDKIIGKIYPLFGAVLLIMAFGLLGALIVNNAPIPNITFTTLHNFHAKAATQPIYPMLFITIACGAVSGFHATQSPMMARCITNERLGRRIFYGAMITEGIVALIWAAAAISFFGGTLELNNAMAEQGSSAAWAVKEICGSWMGKVGGLLAILGVVACPITSGDTAFRSARLIIADFTNLDQKPVRSRLFISLPLFAVAWLVTRLDFSVIWRYFGFSNQTLATIVLWMSAVYMARHKKNHWIATLPAAFMTAVCSTYILIAPEGFGLSTAIAYPAGLIATAVAVVLFFKKGIPAKGS</sequence>
<evidence type="ECO:0000256" key="7">
    <source>
        <dbReference type="SAM" id="Phobius"/>
    </source>
</evidence>
<name>A0A6C2UMI9_9BACT</name>
<comment type="similarity">
    <text evidence="2">Belongs to the peptide transporter carbon starvation (CstA) (TC 2.A.114) family.</text>
</comment>
<evidence type="ECO:0000256" key="3">
    <source>
        <dbReference type="ARBA" id="ARBA00022475"/>
    </source>
</evidence>
<feature type="transmembrane region" description="Helical" evidence="7">
    <location>
        <begin position="168"/>
        <end position="185"/>
    </location>
</feature>
<dbReference type="InterPro" id="IPR003706">
    <property type="entry name" value="CstA_N"/>
</dbReference>
<accession>A0A6C2UMI9</accession>
<evidence type="ECO:0000256" key="5">
    <source>
        <dbReference type="ARBA" id="ARBA00022989"/>
    </source>
</evidence>
<proteinExistence type="inferred from homology"/>
<keyword evidence="5 7" id="KW-1133">Transmembrane helix</keyword>
<feature type="transmembrane region" description="Helical" evidence="7">
    <location>
        <begin position="397"/>
        <end position="418"/>
    </location>
</feature>